<comment type="caution">
    <text evidence="1">The sequence shown here is derived from an EMBL/GenBank/DDBJ whole genome shotgun (WGS) entry which is preliminary data.</text>
</comment>
<evidence type="ECO:0000313" key="1">
    <source>
        <dbReference type="EMBL" id="KAJ0173692.1"/>
    </source>
</evidence>
<proteinExistence type="predicted"/>
<dbReference type="Proteomes" id="UP000824533">
    <property type="component" value="Linkage Group LG19"/>
</dbReference>
<accession>A0ACC1CQC7</accession>
<evidence type="ECO:0000313" key="2">
    <source>
        <dbReference type="Proteomes" id="UP000824533"/>
    </source>
</evidence>
<sequence length="207" mass="23779">MKLAIVLLALIGLAYSAPQPRKLFHEHFDDFMTVIGEEVGEKVAALADKYAEFDEYRTALDYMRTNGFKTLVYEMESLPEFQAVVAFLENDNIDVLYFIDLLNEVLDGIARKRTNRQEPSGKDFTSFVNDLILIFPKEKLAALYDQKMEEDEVFRVAMENLLSDEWDEVFTALWNSSVFQAEVDTLLDHGIDVDVLMKEILAIFGQN</sequence>
<organism evidence="1 2">
    <name type="scientific">Dendrolimus kikuchii</name>
    <dbReference type="NCBI Taxonomy" id="765133"/>
    <lineage>
        <taxon>Eukaryota</taxon>
        <taxon>Metazoa</taxon>
        <taxon>Ecdysozoa</taxon>
        <taxon>Arthropoda</taxon>
        <taxon>Hexapoda</taxon>
        <taxon>Insecta</taxon>
        <taxon>Pterygota</taxon>
        <taxon>Neoptera</taxon>
        <taxon>Endopterygota</taxon>
        <taxon>Lepidoptera</taxon>
        <taxon>Glossata</taxon>
        <taxon>Ditrysia</taxon>
        <taxon>Bombycoidea</taxon>
        <taxon>Lasiocampidae</taxon>
        <taxon>Dendrolimus</taxon>
    </lineage>
</organism>
<protein>
    <submittedName>
        <fullName evidence="1">Uncharacterized protein</fullName>
    </submittedName>
</protein>
<reference evidence="1 2" key="1">
    <citation type="journal article" date="2021" name="Front. Genet.">
        <title>Chromosome-Level Genome Assembly Reveals Significant Gene Expansion in the Toll and IMD Signaling Pathways of Dendrolimus kikuchii.</title>
        <authorList>
            <person name="Zhou J."/>
            <person name="Wu P."/>
            <person name="Xiong Z."/>
            <person name="Liu N."/>
            <person name="Zhao N."/>
            <person name="Ji M."/>
            <person name="Qiu Y."/>
            <person name="Yang B."/>
        </authorList>
    </citation>
    <scope>NUCLEOTIDE SEQUENCE [LARGE SCALE GENOMIC DNA]</scope>
    <source>
        <strain evidence="1">Ann1</strain>
    </source>
</reference>
<dbReference type="EMBL" id="CM034405">
    <property type="protein sequence ID" value="KAJ0173692.1"/>
    <property type="molecule type" value="Genomic_DNA"/>
</dbReference>
<keyword evidence="2" id="KW-1185">Reference proteome</keyword>
<name>A0ACC1CQC7_9NEOP</name>
<gene>
    <name evidence="1" type="ORF">K1T71_010841</name>
</gene>